<keyword evidence="2" id="KW-0689">Ribosomal protein</keyword>
<name>A0AAN9VJE8_9ORTH</name>
<dbReference type="PANTHER" id="PTHR11127:SF2">
    <property type="entry name" value="LARGE RIBOSOMAL SUBUNIT PROTEIN EL14"/>
    <property type="match status" value="1"/>
</dbReference>
<dbReference type="GO" id="GO:0003723">
    <property type="term" value="F:RNA binding"/>
    <property type="evidence" value="ECO:0007669"/>
    <property type="project" value="InterPro"/>
</dbReference>
<dbReference type="Gene3D" id="2.30.30.30">
    <property type="match status" value="1"/>
</dbReference>
<dbReference type="GO" id="GO:0042273">
    <property type="term" value="P:ribosomal large subunit biogenesis"/>
    <property type="evidence" value="ECO:0007669"/>
    <property type="project" value="TreeGrafter"/>
</dbReference>
<dbReference type="Pfam" id="PF00467">
    <property type="entry name" value="KOW"/>
    <property type="match status" value="1"/>
</dbReference>
<gene>
    <name evidence="9" type="ORF">R5R35_003093</name>
</gene>
<feature type="compositionally biased region" description="Basic and acidic residues" evidence="6">
    <location>
        <begin position="215"/>
        <end position="224"/>
    </location>
</feature>
<comment type="similarity">
    <text evidence="1">Belongs to the eukaryotic ribosomal protein eL14 family.</text>
</comment>
<dbReference type="GO" id="GO:0022625">
    <property type="term" value="C:cytosolic large ribosomal subunit"/>
    <property type="evidence" value="ECO:0007669"/>
    <property type="project" value="TreeGrafter"/>
</dbReference>
<dbReference type="AlphaFoldDB" id="A0AAN9VJE8"/>
<evidence type="ECO:0000313" key="9">
    <source>
        <dbReference type="EMBL" id="KAK7863707.1"/>
    </source>
</evidence>
<protein>
    <recommendedName>
        <fullName evidence="4">Large ribosomal subunit protein eL14</fullName>
    </recommendedName>
    <alternativeName>
        <fullName evidence="5">60S ribosomal protein L14</fullName>
    </alternativeName>
</protein>
<evidence type="ECO:0000256" key="2">
    <source>
        <dbReference type="ARBA" id="ARBA00022980"/>
    </source>
</evidence>
<dbReference type="InterPro" id="IPR002784">
    <property type="entry name" value="Ribosomal_eL14_dom"/>
</dbReference>
<dbReference type="InterPro" id="IPR014722">
    <property type="entry name" value="Rib_uL2_dom2"/>
</dbReference>
<reference evidence="9 10" key="1">
    <citation type="submission" date="2024-03" db="EMBL/GenBank/DDBJ databases">
        <title>The genome assembly and annotation of the cricket Gryllus longicercus Weissman &amp; Gray.</title>
        <authorList>
            <person name="Szrajer S."/>
            <person name="Gray D."/>
            <person name="Ylla G."/>
        </authorList>
    </citation>
    <scope>NUCLEOTIDE SEQUENCE [LARGE SCALE GENOMIC DNA]</scope>
    <source>
        <strain evidence="9">DAG 2021-001</strain>
        <tissue evidence="9">Whole body minus gut</tissue>
    </source>
</reference>
<organism evidence="9 10">
    <name type="scientific">Gryllus longicercus</name>
    <dbReference type="NCBI Taxonomy" id="2509291"/>
    <lineage>
        <taxon>Eukaryota</taxon>
        <taxon>Metazoa</taxon>
        <taxon>Ecdysozoa</taxon>
        <taxon>Arthropoda</taxon>
        <taxon>Hexapoda</taxon>
        <taxon>Insecta</taxon>
        <taxon>Pterygota</taxon>
        <taxon>Neoptera</taxon>
        <taxon>Polyneoptera</taxon>
        <taxon>Orthoptera</taxon>
        <taxon>Ensifera</taxon>
        <taxon>Gryllidea</taxon>
        <taxon>Grylloidea</taxon>
        <taxon>Gryllidae</taxon>
        <taxon>Gryllinae</taxon>
        <taxon>Gryllus</taxon>
    </lineage>
</organism>
<evidence type="ECO:0000256" key="3">
    <source>
        <dbReference type="ARBA" id="ARBA00023274"/>
    </source>
</evidence>
<dbReference type="InterPro" id="IPR005824">
    <property type="entry name" value="KOW"/>
</dbReference>
<dbReference type="GO" id="GO:0006412">
    <property type="term" value="P:translation"/>
    <property type="evidence" value="ECO:0007669"/>
    <property type="project" value="InterPro"/>
</dbReference>
<evidence type="ECO:0000256" key="4">
    <source>
        <dbReference type="ARBA" id="ARBA00035215"/>
    </source>
</evidence>
<feature type="domain" description="Large ribosomal subunit protein eL14" evidence="8">
    <location>
        <begin position="46"/>
        <end position="116"/>
    </location>
</feature>
<comment type="caution">
    <text evidence="9">The sequence shown here is derived from an EMBL/GenBank/DDBJ whole genome shotgun (WGS) entry which is preliminary data.</text>
</comment>
<dbReference type="CDD" id="cd23702">
    <property type="entry name" value="eL14"/>
    <property type="match status" value="1"/>
</dbReference>
<evidence type="ECO:0000256" key="5">
    <source>
        <dbReference type="ARBA" id="ARBA00035318"/>
    </source>
</evidence>
<evidence type="ECO:0000256" key="1">
    <source>
        <dbReference type="ARBA" id="ARBA00006592"/>
    </source>
</evidence>
<dbReference type="InterPro" id="IPR039660">
    <property type="entry name" value="Ribosomal_eL14"/>
</dbReference>
<dbReference type="GO" id="GO:0003735">
    <property type="term" value="F:structural constituent of ribosome"/>
    <property type="evidence" value="ECO:0007669"/>
    <property type="project" value="InterPro"/>
</dbReference>
<sequence>MSFKRFVEAGRIAFIVNGPKKGKLCTIVDVIDQTRVLVDGPLTGVERQAVRINQINLTKFCLKFPRGCRTATVRKAWKDAKIQEQWEKSSWAKSLVNKRKRLAMTDFDRFKLRKAVSVRNRIRSNEFFVLRKFAYRKHALYGMKKAKKTEQMRESARKKAVARGKARAAIKAKWAAKGITAVFKRTLVRPALFPPMQKKPSDNSASKPTGKTPQKPKEKAAAKK</sequence>
<evidence type="ECO:0000259" key="7">
    <source>
        <dbReference type="Pfam" id="PF00467"/>
    </source>
</evidence>
<evidence type="ECO:0000256" key="6">
    <source>
        <dbReference type="SAM" id="MobiDB-lite"/>
    </source>
</evidence>
<dbReference type="PANTHER" id="PTHR11127">
    <property type="entry name" value="60S RIBOSOMAL PROTEIN L14"/>
    <property type="match status" value="1"/>
</dbReference>
<dbReference type="InterPro" id="IPR008991">
    <property type="entry name" value="Translation_prot_SH3-like_sf"/>
</dbReference>
<dbReference type="Proteomes" id="UP001378592">
    <property type="component" value="Unassembled WGS sequence"/>
</dbReference>
<evidence type="ECO:0000259" key="8">
    <source>
        <dbReference type="Pfam" id="PF01929"/>
    </source>
</evidence>
<feature type="compositionally biased region" description="Polar residues" evidence="6">
    <location>
        <begin position="202"/>
        <end position="212"/>
    </location>
</feature>
<dbReference type="Pfam" id="PF01929">
    <property type="entry name" value="Ribosomal_L14e"/>
    <property type="match status" value="1"/>
</dbReference>
<keyword evidence="10" id="KW-1185">Reference proteome</keyword>
<feature type="region of interest" description="Disordered" evidence="6">
    <location>
        <begin position="192"/>
        <end position="224"/>
    </location>
</feature>
<dbReference type="EMBL" id="JAZDUA010000223">
    <property type="protein sequence ID" value="KAK7863707.1"/>
    <property type="molecule type" value="Genomic_DNA"/>
</dbReference>
<feature type="domain" description="KOW" evidence="7">
    <location>
        <begin position="10"/>
        <end position="39"/>
    </location>
</feature>
<evidence type="ECO:0000313" key="10">
    <source>
        <dbReference type="Proteomes" id="UP001378592"/>
    </source>
</evidence>
<accession>A0AAN9VJE8</accession>
<proteinExistence type="inferred from homology"/>
<keyword evidence="3" id="KW-0687">Ribonucleoprotein</keyword>
<dbReference type="SUPFAM" id="SSF50104">
    <property type="entry name" value="Translation proteins SH3-like domain"/>
    <property type="match status" value="1"/>
</dbReference>